<dbReference type="PANTHER" id="PTHR46652:SF3">
    <property type="entry name" value="LEUCINE-RICH REPEAT-CONTAINING PROTEIN 9"/>
    <property type="match status" value="1"/>
</dbReference>
<evidence type="ECO:0000256" key="1">
    <source>
        <dbReference type="ARBA" id="ARBA00022614"/>
    </source>
</evidence>
<sequence>MRKKMGNILLAFCLFTSIFPGNIKTKAVETSNEENKYGYVDSNIKIFEQPSNTIKATGILPSRFDLREEDGVTSIKNQNPFGTCWAFSSMSSVESNLKYTTGKEVDLSESNLVVDRLGVNGVDNGGNYSMSTSYFANGTGPVLEKDDPYFVSGQTPVDRDVPSYYNVDDSLLLPSRASSLDNDKIKETIMKNGAVGISYYDSSSYLADDKVSYYYNNGSSSNHAVTLVGWDDNYPKEKFKNIPSGNGAFIVKNSWGSNWGDDGYFYISYYDTSLGYGLIFSAKNIDSVNDVDNRYSYGKYSINYTYNSSYLNDQFMANVNTAKNNELLSAFSIFTFSTNAPYEVYIDENYTEANYPNGDISYLLNKKRKSGVLEYAGLNTIKLDTPIEVQGGKRFMVAVKYKDIVSPSLEFTSDAGKDNSFLITYNKLTKKEYANPLTVYSYNKAAEIATSINVDKTSLMLKIGEKSKINASIVGNLYTSQELNWTSSDHKVAVVDEDGVVTGRGNGNTVMTVSNRSGSIKRSINVSINTNLSVVSNFNTINKEEKYISFDDSINAGIDYSKISLKDANGNPLLATTRIDNRRLYIKVNSKYLGNATLSIPKNALVNKVNKGLDSDKNLSISVNTYSDTDIVTVSSKDVSKAIANELGKAENQITSGDLSKVTSLHIYGEDVDFKDIGLLTSLSNLYVTSNGASKNLKDLTYLQNLEYVTLNKVNMINLKYLSNNVELKGLTVNSCNLYTLEGIEKFTKLYNADLGGNYIKDIKGIENLINLRYLELQNNQITDISLVKGCKELTYLSLYNNKITSLNGIESLTNLETINASRNYIKDLNPLEKSVKLYEISLESNEIEDLTPIRNLSDIITSTYPPHFYVGMNHISSDYPIMKYLKDTKGWDAFNDEQRPGFYETKEFQISTNNMNSKNGISLTFNIDISEDVSIRFYRYNNNYDQVDVPYTVSGNKILIDNKLDAEWQENTYSLFCDIQYVDVNGESRSIFRSIDMIKSGFYTEDINKDNVVNITDLAEVAAHYNEKAVGEMESWQYNKDLNLDGAIDIYDLVSIARAI</sequence>
<evidence type="ECO:0000259" key="3">
    <source>
        <dbReference type="PROSITE" id="PS51766"/>
    </source>
</evidence>
<keyword evidence="5" id="KW-1185">Reference proteome</keyword>
<dbReference type="InterPro" id="IPR036439">
    <property type="entry name" value="Dockerin_dom_sf"/>
</dbReference>
<dbReference type="SUPFAM" id="SSF52058">
    <property type="entry name" value="L domain-like"/>
    <property type="match status" value="1"/>
</dbReference>
<dbReference type="Pfam" id="PF00112">
    <property type="entry name" value="Peptidase_C1"/>
    <property type="match status" value="1"/>
</dbReference>
<dbReference type="SUPFAM" id="SSF63446">
    <property type="entry name" value="Type I dockerin domain"/>
    <property type="match status" value="1"/>
</dbReference>
<organism evidence="4 5">
    <name type="scientific">Clostridium cibarium</name>
    <dbReference type="NCBI Taxonomy" id="2762247"/>
    <lineage>
        <taxon>Bacteria</taxon>
        <taxon>Bacillati</taxon>
        <taxon>Bacillota</taxon>
        <taxon>Clostridia</taxon>
        <taxon>Eubacteriales</taxon>
        <taxon>Clostridiaceae</taxon>
        <taxon>Clostridium</taxon>
    </lineage>
</organism>
<dbReference type="Gene3D" id="3.90.70.10">
    <property type="entry name" value="Cysteine proteinases"/>
    <property type="match status" value="1"/>
</dbReference>
<dbReference type="Gene3D" id="2.60.40.1080">
    <property type="match status" value="1"/>
</dbReference>
<dbReference type="InterPro" id="IPR000169">
    <property type="entry name" value="Pept_cys_AS"/>
</dbReference>
<dbReference type="InterPro" id="IPR025875">
    <property type="entry name" value="Leu-rich_rpt_4"/>
</dbReference>
<evidence type="ECO:0000313" key="5">
    <source>
        <dbReference type="Proteomes" id="UP000627781"/>
    </source>
</evidence>
<keyword evidence="2" id="KW-0677">Repeat</keyword>
<dbReference type="Proteomes" id="UP000627781">
    <property type="component" value="Unassembled WGS sequence"/>
</dbReference>
<dbReference type="InterPro" id="IPR025660">
    <property type="entry name" value="Pept_his_AS"/>
</dbReference>
<dbReference type="PANTHER" id="PTHR46652">
    <property type="entry name" value="LEUCINE-RICH REPEAT AND IQ DOMAIN-CONTAINING PROTEIN 1-RELATED"/>
    <property type="match status" value="1"/>
</dbReference>
<dbReference type="InterPro" id="IPR038765">
    <property type="entry name" value="Papain-like_cys_pep_sf"/>
</dbReference>
<name>A0ABR8PSK9_9CLOT</name>
<dbReference type="InterPro" id="IPR000668">
    <property type="entry name" value="Peptidase_C1A_C"/>
</dbReference>
<dbReference type="CDD" id="cd02619">
    <property type="entry name" value="Peptidase_C1"/>
    <property type="match status" value="1"/>
</dbReference>
<dbReference type="InterPro" id="IPR002105">
    <property type="entry name" value="Dockerin_1_rpt"/>
</dbReference>
<dbReference type="SMART" id="SM00365">
    <property type="entry name" value="LRR_SD22"/>
    <property type="match status" value="6"/>
</dbReference>
<dbReference type="InterPro" id="IPR040528">
    <property type="entry name" value="Lectin-like"/>
</dbReference>
<feature type="domain" description="Dockerin" evidence="3">
    <location>
        <begin position="1001"/>
        <end position="1061"/>
    </location>
</feature>
<keyword evidence="1" id="KW-0433">Leucine-rich repeat</keyword>
<dbReference type="PROSITE" id="PS00018">
    <property type="entry name" value="EF_HAND_1"/>
    <property type="match status" value="1"/>
</dbReference>
<dbReference type="PROSITE" id="PS00139">
    <property type="entry name" value="THIOL_PROTEASE_CYS"/>
    <property type="match status" value="1"/>
</dbReference>
<dbReference type="PROSITE" id="PS51450">
    <property type="entry name" value="LRR"/>
    <property type="match status" value="4"/>
</dbReference>
<reference evidence="4 5" key="1">
    <citation type="submission" date="2020-08" db="EMBL/GenBank/DDBJ databases">
        <title>A Genomic Blueprint of the Chicken Gut Microbiome.</title>
        <authorList>
            <person name="Gilroy R."/>
            <person name="Ravi A."/>
            <person name="Getino M."/>
            <person name="Pursley I."/>
            <person name="Horton D.L."/>
            <person name="Alikhan N.-F."/>
            <person name="Baker D."/>
            <person name="Gharbi K."/>
            <person name="Hall N."/>
            <person name="Watson M."/>
            <person name="Adriaenssens E.M."/>
            <person name="Foster-Nyarko E."/>
            <person name="Jarju S."/>
            <person name="Secka A."/>
            <person name="Antonio M."/>
            <person name="Oren A."/>
            <person name="Chaudhuri R."/>
            <person name="La Ragione R.M."/>
            <person name="Hildebrand F."/>
            <person name="Pallen M.J."/>
        </authorList>
    </citation>
    <scope>NUCLEOTIDE SEQUENCE [LARGE SCALE GENOMIC DNA]</scope>
    <source>
        <strain evidence="4 5">Sa3CVN1</strain>
    </source>
</reference>
<proteinExistence type="predicted"/>
<dbReference type="EMBL" id="JACSRA010000009">
    <property type="protein sequence ID" value="MBD7911148.1"/>
    <property type="molecule type" value="Genomic_DNA"/>
</dbReference>
<gene>
    <name evidence="4" type="ORF">H9661_07245</name>
</gene>
<dbReference type="Pfam" id="PF18560">
    <property type="entry name" value="Lectin_like"/>
    <property type="match status" value="1"/>
</dbReference>
<dbReference type="InterPro" id="IPR018247">
    <property type="entry name" value="EF_Hand_1_Ca_BS"/>
</dbReference>
<dbReference type="Gene3D" id="3.80.10.10">
    <property type="entry name" value="Ribonuclease Inhibitor"/>
    <property type="match status" value="1"/>
</dbReference>
<dbReference type="Gene3D" id="1.10.1330.10">
    <property type="entry name" value="Dockerin domain"/>
    <property type="match status" value="1"/>
</dbReference>
<dbReference type="InterPro" id="IPR008964">
    <property type="entry name" value="Invasin/intimin_cell_adhesion"/>
</dbReference>
<dbReference type="InterPro" id="IPR050836">
    <property type="entry name" value="SDS22/Internalin_LRR"/>
</dbReference>
<evidence type="ECO:0000313" key="4">
    <source>
        <dbReference type="EMBL" id="MBD7911148.1"/>
    </source>
</evidence>
<dbReference type="Pfam" id="PF02368">
    <property type="entry name" value="Big_2"/>
    <property type="match status" value="1"/>
</dbReference>
<dbReference type="RefSeq" id="WP_191768013.1">
    <property type="nucleotide sequence ID" value="NZ_JACSRA010000009.1"/>
</dbReference>
<dbReference type="InterPro" id="IPR003343">
    <property type="entry name" value="Big_2"/>
</dbReference>
<dbReference type="InterPro" id="IPR016134">
    <property type="entry name" value="Dockerin_dom"/>
</dbReference>
<dbReference type="InterPro" id="IPR032675">
    <property type="entry name" value="LRR_dom_sf"/>
</dbReference>
<protein>
    <submittedName>
        <fullName evidence="4">Leucine-rich repeat domain-containing protein</fullName>
    </submittedName>
</protein>
<dbReference type="SMART" id="SM00645">
    <property type="entry name" value="Pept_C1"/>
    <property type="match status" value="1"/>
</dbReference>
<accession>A0ABR8PSK9</accession>
<dbReference type="InterPro" id="IPR001611">
    <property type="entry name" value="Leu-rich_rpt"/>
</dbReference>
<dbReference type="SUPFAM" id="SSF49373">
    <property type="entry name" value="Invasin/intimin cell-adhesion fragments"/>
    <property type="match status" value="1"/>
</dbReference>
<dbReference type="SUPFAM" id="SSF54001">
    <property type="entry name" value="Cysteine proteinases"/>
    <property type="match status" value="1"/>
</dbReference>
<dbReference type="PROSITE" id="PS00639">
    <property type="entry name" value="THIOL_PROTEASE_HIS"/>
    <property type="match status" value="1"/>
</dbReference>
<dbReference type="Pfam" id="PF00404">
    <property type="entry name" value="Dockerin_1"/>
    <property type="match status" value="1"/>
</dbReference>
<comment type="caution">
    <text evidence="4">The sequence shown here is derived from an EMBL/GenBank/DDBJ whole genome shotgun (WGS) entry which is preliminary data.</text>
</comment>
<evidence type="ECO:0000256" key="2">
    <source>
        <dbReference type="ARBA" id="ARBA00022737"/>
    </source>
</evidence>
<dbReference type="PROSITE" id="PS51766">
    <property type="entry name" value="DOCKERIN"/>
    <property type="match status" value="1"/>
</dbReference>
<dbReference type="Pfam" id="PF12799">
    <property type="entry name" value="LRR_4"/>
    <property type="match status" value="1"/>
</dbReference>